<proteinExistence type="predicted"/>
<keyword evidence="2" id="KW-1185">Reference proteome</keyword>
<protein>
    <submittedName>
        <fullName evidence="1">Uncharacterized protein</fullName>
    </submittedName>
</protein>
<accession>A0ACA8DX93</accession>
<reference evidence="1" key="1">
    <citation type="submission" date="2015-03" db="EMBL/GenBank/DDBJ databases">
        <authorList>
            <person name="Xie B.-B."/>
            <person name="Rong J.-C."/>
            <person name="Qin Q.-L."/>
            <person name="Zhang Y.-Z."/>
        </authorList>
    </citation>
    <scope>NUCLEOTIDE SEQUENCE</scope>
    <source>
        <strain evidence="1">DSM 14585</strain>
    </source>
</reference>
<gene>
    <name evidence="1" type="ORF">PAGA_a2550</name>
</gene>
<dbReference type="EMBL" id="CP011011">
    <property type="protein sequence ID" value="ATC82812.1"/>
    <property type="molecule type" value="Genomic_DNA"/>
</dbReference>
<sequence>MNNYFKYCPINSHEELDKEYSLTNLFNNQVTFSRRNNFNDLFDSRVEFRTPSRTRVRNTYKKLSGSSKLTFKQLYMGKESKPNFELLHTKMNEILDSYLFYCITDNPTNNLMWSHYANSHNGFCIEWDKSYVTPDKVTYKKTLANIDILELIESTLGLRSKDELGIQAWDALKVKLNEWEYENEFRLKLSNDSKHLIKQDFKDFALVKSQPEWIKSIIFGYRMPMKTREYIRDNVNRNMVFKEIVIASDKCSLNLRTLG</sequence>
<evidence type="ECO:0000313" key="1">
    <source>
        <dbReference type="EMBL" id="ATC82812.1"/>
    </source>
</evidence>
<evidence type="ECO:0000313" key="2">
    <source>
        <dbReference type="Proteomes" id="UP000217277"/>
    </source>
</evidence>
<organism evidence="1 2">
    <name type="scientific">Pseudoalteromonas agarivorans DSM 14585</name>
    <dbReference type="NCBI Taxonomy" id="1312369"/>
    <lineage>
        <taxon>Bacteria</taxon>
        <taxon>Pseudomonadati</taxon>
        <taxon>Pseudomonadota</taxon>
        <taxon>Gammaproteobacteria</taxon>
        <taxon>Alteromonadales</taxon>
        <taxon>Pseudoalteromonadaceae</taxon>
        <taxon>Pseudoalteromonas</taxon>
    </lineage>
</organism>
<name>A0ACA8DX93_9GAMM</name>
<dbReference type="Proteomes" id="UP000217277">
    <property type="component" value="Chromosome I"/>
</dbReference>